<gene>
    <name evidence="2" type="ORF">Ddye_001747</name>
</gene>
<accession>A0AAD9XQF9</accession>
<name>A0AAD9XQF9_9ROSI</name>
<evidence type="ECO:0000313" key="2">
    <source>
        <dbReference type="EMBL" id="KAK2663173.1"/>
    </source>
</evidence>
<dbReference type="Proteomes" id="UP001280121">
    <property type="component" value="Unassembled WGS sequence"/>
</dbReference>
<dbReference type="EMBL" id="JANJYI010000001">
    <property type="protein sequence ID" value="KAK2663173.1"/>
    <property type="molecule type" value="Genomic_DNA"/>
</dbReference>
<organism evidence="2 3">
    <name type="scientific">Dipteronia dyeriana</name>
    <dbReference type="NCBI Taxonomy" id="168575"/>
    <lineage>
        <taxon>Eukaryota</taxon>
        <taxon>Viridiplantae</taxon>
        <taxon>Streptophyta</taxon>
        <taxon>Embryophyta</taxon>
        <taxon>Tracheophyta</taxon>
        <taxon>Spermatophyta</taxon>
        <taxon>Magnoliopsida</taxon>
        <taxon>eudicotyledons</taxon>
        <taxon>Gunneridae</taxon>
        <taxon>Pentapetalae</taxon>
        <taxon>rosids</taxon>
        <taxon>malvids</taxon>
        <taxon>Sapindales</taxon>
        <taxon>Sapindaceae</taxon>
        <taxon>Hippocastanoideae</taxon>
        <taxon>Acereae</taxon>
        <taxon>Dipteronia</taxon>
    </lineage>
</organism>
<evidence type="ECO:0000256" key="1">
    <source>
        <dbReference type="SAM" id="MobiDB-lite"/>
    </source>
</evidence>
<evidence type="ECO:0000313" key="3">
    <source>
        <dbReference type="Proteomes" id="UP001280121"/>
    </source>
</evidence>
<feature type="compositionally biased region" description="Basic residues" evidence="1">
    <location>
        <begin position="100"/>
        <end position="111"/>
    </location>
</feature>
<feature type="compositionally biased region" description="Basic and acidic residues" evidence="1">
    <location>
        <begin position="112"/>
        <end position="121"/>
    </location>
</feature>
<sequence>MASSYDKDFPPLESSSNQEWNLFSRLFIQSTEVLPDGSLKQPSQVEQVLNWHTRNATIHNRSSPPPSRPPDHSQFFKSTKDLFRKYPSLSTPPEQPSLSRMKRPSPRKKKTPGTDKHSPPDHRKHAFYATSHQLSSSGTSDDHTNPQNPLMTPPLRGKLIPQIPLTLRIL</sequence>
<keyword evidence="3" id="KW-1185">Reference proteome</keyword>
<protein>
    <submittedName>
        <fullName evidence="2">Uncharacterized protein</fullName>
    </submittedName>
</protein>
<proteinExistence type="predicted"/>
<reference evidence="2" key="1">
    <citation type="journal article" date="2023" name="Plant J.">
        <title>Genome sequences and population genomics provide insights into the demographic history, inbreeding, and mutation load of two 'living fossil' tree species of Dipteronia.</title>
        <authorList>
            <person name="Feng Y."/>
            <person name="Comes H.P."/>
            <person name="Chen J."/>
            <person name="Zhu S."/>
            <person name="Lu R."/>
            <person name="Zhang X."/>
            <person name="Li P."/>
            <person name="Qiu J."/>
            <person name="Olsen K.M."/>
            <person name="Qiu Y."/>
        </authorList>
    </citation>
    <scope>NUCLEOTIDE SEQUENCE</scope>
    <source>
        <strain evidence="2">KIB01</strain>
    </source>
</reference>
<comment type="caution">
    <text evidence="2">The sequence shown here is derived from an EMBL/GenBank/DDBJ whole genome shotgun (WGS) entry which is preliminary data.</text>
</comment>
<dbReference type="AlphaFoldDB" id="A0AAD9XQF9"/>
<feature type="compositionally biased region" description="Polar residues" evidence="1">
    <location>
        <begin position="130"/>
        <end position="150"/>
    </location>
</feature>
<feature type="region of interest" description="Disordered" evidence="1">
    <location>
        <begin position="57"/>
        <end position="157"/>
    </location>
</feature>